<feature type="compositionally biased region" description="Low complexity" evidence="1">
    <location>
        <begin position="70"/>
        <end position="90"/>
    </location>
</feature>
<proteinExistence type="predicted"/>
<protein>
    <submittedName>
        <fullName evidence="2">Uncharacterized protein</fullName>
    </submittedName>
</protein>
<gene>
    <name evidence="2" type="ORF">Tci_928730</name>
</gene>
<evidence type="ECO:0000313" key="2">
    <source>
        <dbReference type="EMBL" id="GFD56761.1"/>
    </source>
</evidence>
<feature type="non-terminal residue" evidence="2">
    <location>
        <position position="1"/>
    </location>
</feature>
<evidence type="ECO:0000256" key="1">
    <source>
        <dbReference type="SAM" id="MobiDB-lite"/>
    </source>
</evidence>
<feature type="region of interest" description="Disordered" evidence="1">
    <location>
        <begin position="1"/>
        <end position="52"/>
    </location>
</feature>
<feature type="non-terminal residue" evidence="2">
    <location>
        <position position="90"/>
    </location>
</feature>
<dbReference type="AlphaFoldDB" id="A0A699XIN6"/>
<reference evidence="2" key="1">
    <citation type="journal article" date="2019" name="Sci. Rep.">
        <title>Draft genome of Tanacetum cinerariifolium, the natural source of mosquito coil.</title>
        <authorList>
            <person name="Yamashiro T."/>
            <person name="Shiraishi A."/>
            <person name="Satake H."/>
            <person name="Nakayama K."/>
        </authorList>
    </citation>
    <scope>NUCLEOTIDE SEQUENCE</scope>
</reference>
<comment type="caution">
    <text evidence="2">The sequence shown here is derived from an EMBL/GenBank/DDBJ whole genome shotgun (WGS) entry which is preliminary data.</text>
</comment>
<name>A0A699XIN6_TANCI</name>
<organism evidence="2">
    <name type="scientific">Tanacetum cinerariifolium</name>
    <name type="common">Dalmatian daisy</name>
    <name type="synonym">Chrysanthemum cinerariifolium</name>
    <dbReference type="NCBI Taxonomy" id="118510"/>
    <lineage>
        <taxon>Eukaryota</taxon>
        <taxon>Viridiplantae</taxon>
        <taxon>Streptophyta</taxon>
        <taxon>Embryophyta</taxon>
        <taxon>Tracheophyta</taxon>
        <taxon>Spermatophyta</taxon>
        <taxon>Magnoliopsida</taxon>
        <taxon>eudicotyledons</taxon>
        <taxon>Gunneridae</taxon>
        <taxon>Pentapetalae</taxon>
        <taxon>asterids</taxon>
        <taxon>campanulids</taxon>
        <taxon>Asterales</taxon>
        <taxon>Asteraceae</taxon>
        <taxon>Asteroideae</taxon>
        <taxon>Anthemideae</taxon>
        <taxon>Anthemidinae</taxon>
        <taxon>Tanacetum</taxon>
    </lineage>
</organism>
<dbReference type="EMBL" id="BKCJ011832928">
    <property type="protein sequence ID" value="GFD56761.1"/>
    <property type="molecule type" value="Genomic_DNA"/>
</dbReference>
<feature type="compositionally biased region" description="Basic and acidic residues" evidence="1">
    <location>
        <begin position="23"/>
        <end position="52"/>
    </location>
</feature>
<accession>A0A699XIN6</accession>
<sequence length="90" mass="9980">DDVADATFDVKENENDVYVSANESDKSDDKKHDEKAKRDDKGKSPVDSPTEVRDLRDEFEEFYSNSTNRVNAVSVPVNAASPNPTNNTTS</sequence>
<feature type="region of interest" description="Disordered" evidence="1">
    <location>
        <begin position="65"/>
        <end position="90"/>
    </location>
</feature>